<protein>
    <recommendedName>
        <fullName evidence="2">AMIN-like domain-containing protein</fullName>
    </recommendedName>
</protein>
<dbReference type="Pfam" id="PF24837">
    <property type="entry name" value="AMIN-like"/>
    <property type="match status" value="1"/>
</dbReference>
<name>A0A6B8VTY5_9CORY</name>
<feature type="domain" description="AMIN-like" evidence="2">
    <location>
        <begin position="110"/>
        <end position="233"/>
    </location>
</feature>
<evidence type="ECO:0000256" key="1">
    <source>
        <dbReference type="SAM" id="MobiDB-lite"/>
    </source>
</evidence>
<accession>A0A6B8VTY5</accession>
<feature type="region of interest" description="Disordered" evidence="1">
    <location>
        <begin position="36"/>
        <end position="74"/>
    </location>
</feature>
<reference evidence="3 4" key="1">
    <citation type="submission" date="2019-11" db="EMBL/GenBank/DDBJ databases">
        <title>Complete genome sequence of Corynebacterium kalinowskii 1959, a novel Corynebacterium species isolated from soil of a small paddock in Vilsendorf, Germany.</title>
        <authorList>
            <person name="Schaffert L."/>
            <person name="Ruwe M."/>
            <person name="Milse J."/>
            <person name="Hanuschka K."/>
            <person name="Ortseifen V."/>
            <person name="Droste J."/>
            <person name="Brandt D."/>
            <person name="Schlueter L."/>
            <person name="Kutter Y."/>
            <person name="Vinke S."/>
            <person name="Viehoefer P."/>
            <person name="Jacob L."/>
            <person name="Luebke N.-C."/>
            <person name="Schulte-Berndt E."/>
            <person name="Hain C."/>
            <person name="Linder M."/>
            <person name="Schmidt P."/>
            <person name="Wollenschlaeger L."/>
            <person name="Luttermann T."/>
            <person name="Thieme E."/>
            <person name="Hassa J."/>
            <person name="Haak M."/>
            <person name="Wittchen M."/>
            <person name="Mentz A."/>
            <person name="Persicke M."/>
            <person name="Busche T."/>
            <person name="Ruckert C."/>
        </authorList>
    </citation>
    <scope>NUCLEOTIDE SEQUENCE [LARGE SCALE GENOMIC DNA]</scope>
    <source>
        <strain evidence="3 4">2039</strain>
    </source>
</reference>
<dbReference type="InterPro" id="IPR056303">
    <property type="entry name" value="AMIN-like"/>
</dbReference>
<dbReference type="Proteomes" id="UP000424462">
    <property type="component" value="Chromosome"/>
</dbReference>
<dbReference type="AlphaFoldDB" id="A0A6B8VTY5"/>
<dbReference type="RefSeq" id="WP_156231120.1">
    <property type="nucleotide sequence ID" value="NZ_CP046455.1"/>
</dbReference>
<dbReference type="PROSITE" id="PS51257">
    <property type="entry name" value="PROKAR_LIPOPROTEIN"/>
    <property type="match status" value="1"/>
</dbReference>
<organism evidence="3 4">
    <name type="scientific">Corynebacterium occultum</name>
    <dbReference type="NCBI Taxonomy" id="2675219"/>
    <lineage>
        <taxon>Bacteria</taxon>
        <taxon>Bacillati</taxon>
        <taxon>Actinomycetota</taxon>
        <taxon>Actinomycetes</taxon>
        <taxon>Mycobacteriales</taxon>
        <taxon>Corynebacteriaceae</taxon>
        <taxon>Corynebacterium</taxon>
    </lineage>
</organism>
<feature type="compositionally biased region" description="Low complexity" evidence="1">
    <location>
        <begin position="39"/>
        <end position="74"/>
    </location>
</feature>
<keyword evidence="4" id="KW-1185">Reference proteome</keyword>
<sequence precursor="true">MTKNTIQPSLRSRQPIFGGVVLVATTALVLVSCGNGGDTTEPTTGALTTTQTVSQPTTGDPPDTPQPGGDTATTTVKTDQVVTTVTGPSPLGQPSLAQKNQSPNGWEDLLVTGARLATHPTFDRVVFDFSGGGTPGWFIDFTDTPTQQGSGLPVEFQGTTALYVAIEGTNYPPFDDPDAPVLGTVPGTGGVVQEVIYTSIFEGRTEYVIGLDSRQPYSVTALENPTRLVIDILQPE</sequence>
<dbReference type="KEGG" id="cok:COCCU_08645"/>
<dbReference type="EMBL" id="CP046455">
    <property type="protein sequence ID" value="QGU07653.1"/>
    <property type="molecule type" value="Genomic_DNA"/>
</dbReference>
<gene>
    <name evidence="3" type="ORF">COCCU_08645</name>
</gene>
<evidence type="ECO:0000259" key="2">
    <source>
        <dbReference type="Pfam" id="PF24837"/>
    </source>
</evidence>
<evidence type="ECO:0000313" key="4">
    <source>
        <dbReference type="Proteomes" id="UP000424462"/>
    </source>
</evidence>
<evidence type="ECO:0000313" key="3">
    <source>
        <dbReference type="EMBL" id="QGU07653.1"/>
    </source>
</evidence>
<proteinExistence type="predicted"/>